<evidence type="ECO:0000313" key="2">
    <source>
        <dbReference type="EMBL" id="GJN36071.1"/>
    </source>
</evidence>
<protein>
    <submittedName>
        <fullName evidence="2">Uncharacterized protein</fullName>
    </submittedName>
</protein>
<reference evidence="2" key="2">
    <citation type="submission" date="2021-12" db="EMBL/GenBank/DDBJ databases">
        <title>Resequencing data analysis of finger millet.</title>
        <authorList>
            <person name="Hatakeyama M."/>
            <person name="Aluri S."/>
            <person name="Balachadran M.T."/>
            <person name="Sivarajan S.R."/>
            <person name="Poveda L."/>
            <person name="Shimizu-Inatsugi R."/>
            <person name="Schlapbach R."/>
            <person name="Sreeman S.M."/>
            <person name="Shimizu K.K."/>
        </authorList>
    </citation>
    <scope>NUCLEOTIDE SEQUENCE</scope>
</reference>
<dbReference type="EMBL" id="BQKI01000088">
    <property type="protein sequence ID" value="GJN36071.1"/>
    <property type="molecule type" value="Genomic_DNA"/>
</dbReference>
<comment type="caution">
    <text evidence="2">The sequence shown here is derived from an EMBL/GenBank/DDBJ whole genome shotgun (WGS) entry which is preliminary data.</text>
</comment>
<evidence type="ECO:0000256" key="1">
    <source>
        <dbReference type="SAM" id="MobiDB-lite"/>
    </source>
</evidence>
<keyword evidence="3" id="KW-1185">Reference proteome</keyword>
<dbReference type="AlphaFoldDB" id="A0AAV5FM63"/>
<dbReference type="Proteomes" id="UP001054889">
    <property type="component" value="Unassembled WGS sequence"/>
</dbReference>
<feature type="compositionally biased region" description="Polar residues" evidence="1">
    <location>
        <begin position="1"/>
        <end position="20"/>
    </location>
</feature>
<gene>
    <name evidence="2" type="primary">gb24907</name>
    <name evidence="2" type="ORF">PR202_gb24907</name>
</gene>
<evidence type="ECO:0000313" key="3">
    <source>
        <dbReference type="Proteomes" id="UP001054889"/>
    </source>
</evidence>
<feature type="region of interest" description="Disordered" evidence="1">
    <location>
        <begin position="1"/>
        <end position="65"/>
    </location>
</feature>
<sequence>MPMDSTRQTETTNPNPSTELQPPAAALPREATGDSEESDADVWVGTAGRSSETDDDDAESCSGGFSGGVFIGIASDDAREKFEEDDDMTVEVDMAEVDSKMAVPWWRRTGEYAASGGDGGCAPPECGGKLAGGGRAAAESNRLFWEACIAHGY</sequence>
<dbReference type="PANTHER" id="PTHR35726:SF4">
    <property type="entry name" value="GLUTAMIC ACID-RICH PROTEIN-LIKE"/>
    <property type="match status" value="1"/>
</dbReference>
<name>A0AAV5FM63_ELECO</name>
<accession>A0AAV5FM63</accession>
<dbReference type="PANTHER" id="PTHR35726">
    <property type="entry name" value="GLUTAMIC ACID-RICH PROTEIN-LIKE"/>
    <property type="match status" value="1"/>
</dbReference>
<organism evidence="2 3">
    <name type="scientific">Eleusine coracana subsp. coracana</name>
    <dbReference type="NCBI Taxonomy" id="191504"/>
    <lineage>
        <taxon>Eukaryota</taxon>
        <taxon>Viridiplantae</taxon>
        <taxon>Streptophyta</taxon>
        <taxon>Embryophyta</taxon>
        <taxon>Tracheophyta</taxon>
        <taxon>Spermatophyta</taxon>
        <taxon>Magnoliopsida</taxon>
        <taxon>Liliopsida</taxon>
        <taxon>Poales</taxon>
        <taxon>Poaceae</taxon>
        <taxon>PACMAD clade</taxon>
        <taxon>Chloridoideae</taxon>
        <taxon>Cynodonteae</taxon>
        <taxon>Eleusininae</taxon>
        <taxon>Eleusine</taxon>
    </lineage>
</organism>
<proteinExistence type="predicted"/>
<reference evidence="2" key="1">
    <citation type="journal article" date="2018" name="DNA Res.">
        <title>Multiple hybrid de novo genome assembly of finger millet, an orphan allotetraploid crop.</title>
        <authorList>
            <person name="Hatakeyama M."/>
            <person name="Aluri S."/>
            <person name="Balachadran M.T."/>
            <person name="Sivarajan S.R."/>
            <person name="Patrignani A."/>
            <person name="Gruter S."/>
            <person name="Poveda L."/>
            <person name="Shimizu-Inatsugi R."/>
            <person name="Baeten J."/>
            <person name="Francoijs K.J."/>
            <person name="Nataraja K.N."/>
            <person name="Reddy Y.A.N."/>
            <person name="Phadnis S."/>
            <person name="Ravikumar R.L."/>
            <person name="Schlapbach R."/>
            <person name="Sreeman S.M."/>
            <person name="Shimizu K.K."/>
        </authorList>
    </citation>
    <scope>NUCLEOTIDE SEQUENCE</scope>
</reference>